<accession>A0A3G9G705</accession>
<dbReference type="SUPFAM" id="SSF52540">
    <property type="entry name" value="P-loop containing nucleoside triphosphate hydrolases"/>
    <property type="match status" value="1"/>
</dbReference>
<gene>
    <name evidence="1" type="ORF">EM6_3127</name>
</gene>
<dbReference type="InterPro" id="IPR050445">
    <property type="entry name" value="Bact_polysacc_biosynth/exp"/>
</dbReference>
<protein>
    <recommendedName>
        <fullName evidence="3">HfsB</fullName>
    </recommendedName>
</protein>
<reference evidence="2" key="1">
    <citation type="journal article" date="2017" name="Biotechnol. Biofuels">
        <title>Evaluation of environmental bacterial communities as a factor affecting the growth of duckweed Lemna minor.</title>
        <authorList>
            <person name="Ishizawa H."/>
            <person name="Kuroda M."/>
            <person name="Morikawa M."/>
            <person name="Ike M."/>
        </authorList>
    </citation>
    <scope>NUCLEOTIDE SEQUENCE [LARGE SCALE GENOMIC DNA]</scope>
    <source>
        <strain evidence="2">M6</strain>
    </source>
</reference>
<dbReference type="PANTHER" id="PTHR32309">
    <property type="entry name" value="TYROSINE-PROTEIN KINASE"/>
    <property type="match status" value="1"/>
</dbReference>
<dbReference type="AlphaFoldDB" id="A0A3G9G705"/>
<dbReference type="EMBL" id="AP018828">
    <property type="protein sequence ID" value="BBF82486.1"/>
    <property type="molecule type" value="Genomic_DNA"/>
</dbReference>
<dbReference type="GO" id="GO:0004713">
    <property type="term" value="F:protein tyrosine kinase activity"/>
    <property type="evidence" value="ECO:0007669"/>
    <property type="project" value="TreeGrafter"/>
</dbReference>
<evidence type="ECO:0008006" key="3">
    <source>
        <dbReference type="Google" id="ProtNLM"/>
    </source>
</evidence>
<evidence type="ECO:0000313" key="1">
    <source>
        <dbReference type="EMBL" id="BBF82486.1"/>
    </source>
</evidence>
<proteinExistence type="predicted"/>
<dbReference type="PANTHER" id="PTHR32309:SF13">
    <property type="entry name" value="FERRIC ENTEROBACTIN TRANSPORT PROTEIN FEPE"/>
    <property type="match status" value="1"/>
</dbReference>
<dbReference type="Proteomes" id="UP000278756">
    <property type="component" value="Chromosome 2"/>
</dbReference>
<dbReference type="GO" id="GO:0005886">
    <property type="term" value="C:plasma membrane"/>
    <property type="evidence" value="ECO:0007669"/>
    <property type="project" value="TreeGrafter"/>
</dbReference>
<name>A0A3G9G705_9CAUL</name>
<sequence length="238" mass="25832">MVDLTREMADLMAALRGGSQAAESGRGRALLFVSACGGEGVSTVAREYARCEAAFAKRPVWLVDADLRQQTQLEAVLEEPTRFGPPGPVSSASPDGSVFFALSPKALDPQGQPVPDSHYLIARPFLDKRLWVTRLRDHLLLPGQKARLFEQSSYWQALRTHAQAIVVDAPAFDRSDAVLKLAPLMDGVVLVVSEGEGEIDARVALKTEIEQVGGRLLGMVYNKSRTAAPQARRKVARG</sequence>
<dbReference type="Gene3D" id="3.40.50.300">
    <property type="entry name" value="P-loop containing nucleotide triphosphate hydrolases"/>
    <property type="match status" value="1"/>
</dbReference>
<reference evidence="2" key="2">
    <citation type="journal article" date="2017" name="Plant Physiol. Biochem.">
        <title>Differential oxidative and antioxidative response of duckweed Lemna minor toward plant growth promoting/inhibiting bacteria.</title>
        <authorList>
            <person name="Ishizawa H."/>
            <person name="Kuroda M."/>
            <person name="Morikawa M."/>
            <person name="Ike M."/>
        </authorList>
    </citation>
    <scope>NUCLEOTIDE SEQUENCE [LARGE SCALE GENOMIC DNA]</scope>
    <source>
        <strain evidence="2">M6</strain>
    </source>
</reference>
<dbReference type="InterPro" id="IPR027417">
    <property type="entry name" value="P-loop_NTPase"/>
</dbReference>
<organism evidence="1 2">
    <name type="scientific">Asticcacaulis excentricus</name>
    <dbReference type="NCBI Taxonomy" id="78587"/>
    <lineage>
        <taxon>Bacteria</taxon>
        <taxon>Pseudomonadati</taxon>
        <taxon>Pseudomonadota</taxon>
        <taxon>Alphaproteobacteria</taxon>
        <taxon>Caulobacterales</taxon>
        <taxon>Caulobacteraceae</taxon>
        <taxon>Asticcacaulis</taxon>
    </lineage>
</organism>
<evidence type="ECO:0000313" key="2">
    <source>
        <dbReference type="Proteomes" id="UP000278756"/>
    </source>
</evidence>
<dbReference type="RefSeq" id="WP_126424068.1">
    <property type="nucleotide sequence ID" value="NZ_AP018828.1"/>
</dbReference>
<dbReference type="OrthoDB" id="7183816at2"/>